<sequence>MNTKDLEKQSVNAWTKYSEDDLKKVFELSERYRKFMSVCKTERECVTELIKTAEENGFKDLKDVIEKGESLKAGDKVYANNMGKNLALFVIGTESLESGLTILGAHIDSPRLDLKQNPLYESNELALLKTHYYGGIKKYQWVTLPLAMHGVVVKKDGEVVNIVIGEDDNDPVIGVSDLLVHLSADQMNKKASQVIEGEALNVLFGSIPLKYADKEVKNTVKANILMMLNEKYGIDESDFISAELEIVPAGKARDYGFDRSMIMAYGHDDRICAYTSFEALLQIENPKKTCCCILVDKEEVNSVGATGMQSRFFENTVSELLDRTTSYSDLKVKRAMANSKMLSSDVSAAFDPNYPSVMEDKNSAFLGKGIVFNKYTGSRGKYASNDANPEFMAEIRNVMDKNNVVWQTAELGKVDQGGGGTIAYILAQYNMNVIDAGIALLNMHSPWEIASKADIYEGYKAYVAFLKEM</sequence>
<dbReference type="SUPFAM" id="SSF53187">
    <property type="entry name" value="Zn-dependent exopeptidases"/>
    <property type="match status" value="1"/>
</dbReference>
<dbReference type="InterPro" id="IPR023358">
    <property type="entry name" value="Peptidase_M18_dom2"/>
</dbReference>
<gene>
    <name evidence="11" type="ORF">FYJ33_00290</name>
</gene>
<dbReference type="GO" id="GO:0008270">
    <property type="term" value="F:zinc ion binding"/>
    <property type="evidence" value="ECO:0007669"/>
    <property type="project" value="InterPro"/>
</dbReference>
<dbReference type="Proteomes" id="UP000460287">
    <property type="component" value="Unassembled WGS sequence"/>
</dbReference>
<keyword evidence="4 9" id="KW-0645">Protease</keyword>
<evidence type="ECO:0000256" key="5">
    <source>
        <dbReference type="ARBA" id="ARBA00022723"/>
    </source>
</evidence>
<comment type="similarity">
    <text evidence="2 9">Belongs to the peptidase M18 family.</text>
</comment>
<comment type="caution">
    <text evidence="11">The sequence shown here is derived from an EMBL/GenBank/DDBJ whole genome shotgun (WGS) entry which is preliminary data.</text>
</comment>
<protein>
    <recommendedName>
        <fullName evidence="10">M18 family aminopeptidase</fullName>
        <ecNumber evidence="10">3.4.11.-</ecNumber>
    </recommendedName>
</protein>
<keyword evidence="12" id="KW-1185">Reference proteome</keyword>
<dbReference type="InterPro" id="IPR001948">
    <property type="entry name" value="Peptidase_M18"/>
</dbReference>
<dbReference type="AlphaFoldDB" id="A0A7X2MVM3"/>
<keyword evidence="3 9" id="KW-0031">Aminopeptidase</keyword>
<dbReference type="SUPFAM" id="SSF101821">
    <property type="entry name" value="Aminopeptidase/glucanase lid domain"/>
    <property type="match status" value="1"/>
</dbReference>
<evidence type="ECO:0000256" key="6">
    <source>
        <dbReference type="ARBA" id="ARBA00022801"/>
    </source>
</evidence>
<keyword evidence="5 9" id="KW-0479">Metal-binding</keyword>
<evidence type="ECO:0000313" key="12">
    <source>
        <dbReference type="Proteomes" id="UP000460287"/>
    </source>
</evidence>
<evidence type="ECO:0000256" key="3">
    <source>
        <dbReference type="ARBA" id="ARBA00022438"/>
    </source>
</evidence>
<keyword evidence="6 9" id="KW-0378">Hydrolase</keyword>
<proteinExistence type="inferred from homology"/>
<dbReference type="PANTHER" id="PTHR28570">
    <property type="entry name" value="ASPARTYL AMINOPEPTIDASE"/>
    <property type="match status" value="1"/>
</dbReference>
<organism evidence="11 12">
    <name type="scientific">Inconstantimicrobium porci</name>
    <dbReference type="NCBI Taxonomy" id="2652291"/>
    <lineage>
        <taxon>Bacteria</taxon>
        <taxon>Bacillati</taxon>
        <taxon>Bacillota</taxon>
        <taxon>Clostridia</taxon>
        <taxon>Eubacteriales</taxon>
        <taxon>Clostridiaceae</taxon>
        <taxon>Inconstantimicrobium</taxon>
    </lineage>
</organism>
<dbReference type="PANTHER" id="PTHR28570:SF2">
    <property type="entry name" value="M18 FAMILY AMINOPEPTIDASE 1-RELATED"/>
    <property type="match status" value="1"/>
</dbReference>
<dbReference type="Gene3D" id="3.40.630.10">
    <property type="entry name" value="Zn peptidases"/>
    <property type="match status" value="1"/>
</dbReference>
<dbReference type="PRINTS" id="PR00932">
    <property type="entry name" value="AMINO1PTASE"/>
</dbReference>
<dbReference type="NCBIfam" id="NF002600">
    <property type="entry name" value="PRK02256.1"/>
    <property type="match status" value="1"/>
</dbReference>
<name>A0A7X2MVM3_9CLOT</name>
<evidence type="ECO:0000256" key="8">
    <source>
        <dbReference type="ARBA" id="ARBA00023049"/>
    </source>
</evidence>
<dbReference type="GO" id="GO:0006508">
    <property type="term" value="P:proteolysis"/>
    <property type="evidence" value="ECO:0007669"/>
    <property type="project" value="UniProtKB-KW"/>
</dbReference>
<reference evidence="11 12" key="1">
    <citation type="submission" date="2019-08" db="EMBL/GenBank/DDBJ databases">
        <title>In-depth cultivation of the pig gut microbiome towards novel bacterial diversity and tailored functional studies.</title>
        <authorList>
            <person name="Wylensek D."/>
            <person name="Hitch T.C.A."/>
            <person name="Clavel T."/>
        </authorList>
    </citation>
    <scope>NUCLEOTIDE SEQUENCE [LARGE SCALE GENOMIC DNA]</scope>
    <source>
        <strain evidence="11 12">WCA-383-APC-5B</strain>
    </source>
</reference>
<dbReference type="GO" id="GO:0004177">
    <property type="term" value="F:aminopeptidase activity"/>
    <property type="evidence" value="ECO:0007669"/>
    <property type="project" value="UniProtKB-KW"/>
</dbReference>
<evidence type="ECO:0000256" key="4">
    <source>
        <dbReference type="ARBA" id="ARBA00022670"/>
    </source>
</evidence>
<dbReference type="EMBL" id="VULX01000001">
    <property type="protein sequence ID" value="MSR89887.1"/>
    <property type="molecule type" value="Genomic_DNA"/>
</dbReference>
<evidence type="ECO:0000256" key="7">
    <source>
        <dbReference type="ARBA" id="ARBA00022833"/>
    </source>
</evidence>
<keyword evidence="7 9" id="KW-0862">Zinc</keyword>
<evidence type="ECO:0000313" key="11">
    <source>
        <dbReference type="EMBL" id="MSR89887.1"/>
    </source>
</evidence>
<dbReference type="GO" id="GO:0005737">
    <property type="term" value="C:cytoplasm"/>
    <property type="evidence" value="ECO:0007669"/>
    <property type="project" value="UniProtKB-ARBA"/>
</dbReference>
<comment type="cofactor">
    <cofactor evidence="1 10">
        <name>Zn(2+)</name>
        <dbReference type="ChEBI" id="CHEBI:29105"/>
    </cofactor>
</comment>
<evidence type="ECO:0000256" key="2">
    <source>
        <dbReference type="ARBA" id="ARBA00008290"/>
    </source>
</evidence>
<accession>A0A7X2MVM3</accession>
<dbReference type="RefSeq" id="WP_154529773.1">
    <property type="nucleotide sequence ID" value="NZ_VULX01000001.1"/>
</dbReference>
<dbReference type="EC" id="3.4.11.-" evidence="10"/>
<dbReference type="CDD" id="cd05659">
    <property type="entry name" value="M18_API"/>
    <property type="match status" value="1"/>
</dbReference>
<evidence type="ECO:0000256" key="9">
    <source>
        <dbReference type="RuleBase" id="RU004386"/>
    </source>
</evidence>
<dbReference type="Pfam" id="PF02127">
    <property type="entry name" value="Peptidase_M18"/>
    <property type="match status" value="1"/>
</dbReference>
<dbReference type="GO" id="GO:0008237">
    <property type="term" value="F:metallopeptidase activity"/>
    <property type="evidence" value="ECO:0007669"/>
    <property type="project" value="UniProtKB-KW"/>
</dbReference>
<dbReference type="FunFam" id="2.30.250.10:FF:000006">
    <property type="entry name" value="Probable M18 family aminopeptidase 1"/>
    <property type="match status" value="1"/>
</dbReference>
<keyword evidence="8 9" id="KW-0482">Metalloprotease</keyword>
<evidence type="ECO:0000256" key="1">
    <source>
        <dbReference type="ARBA" id="ARBA00001947"/>
    </source>
</evidence>
<evidence type="ECO:0000256" key="10">
    <source>
        <dbReference type="RuleBase" id="RU004387"/>
    </source>
</evidence>
<dbReference type="Gene3D" id="2.30.250.10">
    <property type="entry name" value="Aminopeptidase i, Domain 2"/>
    <property type="match status" value="1"/>
</dbReference>